<dbReference type="RefSeq" id="WP_146527608.1">
    <property type="nucleotide sequence ID" value="NZ_SJPV01000005.1"/>
</dbReference>
<proteinExistence type="predicted"/>
<reference evidence="1 2" key="1">
    <citation type="submission" date="2019-02" db="EMBL/GenBank/DDBJ databases">
        <title>Deep-cultivation of Planctomycetes and their phenomic and genomic characterization uncovers novel biology.</title>
        <authorList>
            <person name="Wiegand S."/>
            <person name="Jogler M."/>
            <person name="Boedeker C."/>
            <person name="Pinto D."/>
            <person name="Vollmers J."/>
            <person name="Rivas-Marin E."/>
            <person name="Kohn T."/>
            <person name="Peeters S.H."/>
            <person name="Heuer A."/>
            <person name="Rast P."/>
            <person name="Oberbeckmann S."/>
            <person name="Bunk B."/>
            <person name="Jeske O."/>
            <person name="Meyerdierks A."/>
            <person name="Storesund J.E."/>
            <person name="Kallscheuer N."/>
            <person name="Luecker S."/>
            <person name="Lage O.M."/>
            <person name="Pohl T."/>
            <person name="Merkel B.J."/>
            <person name="Hornburger P."/>
            <person name="Mueller R.-W."/>
            <person name="Bruemmer F."/>
            <person name="Labrenz M."/>
            <person name="Spormann A.M."/>
            <person name="Op Den Camp H."/>
            <person name="Overmann J."/>
            <person name="Amann R."/>
            <person name="Jetten M.S.M."/>
            <person name="Mascher T."/>
            <person name="Medema M.H."/>
            <person name="Devos D.P."/>
            <person name="Kaster A.-K."/>
            <person name="Ovreas L."/>
            <person name="Rohde M."/>
            <person name="Galperin M.Y."/>
            <person name="Jogler C."/>
        </authorList>
    </citation>
    <scope>NUCLEOTIDE SEQUENCE [LARGE SCALE GENOMIC DNA]</scope>
    <source>
        <strain evidence="1 2">Poly41</strain>
    </source>
</reference>
<dbReference type="Pfam" id="PF25209">
    <property type="entry name" value="Phage_capsid_4"/>
    <property type="match status" value="1"/>
</dbReference>
<sequence length="331" mass="34084">MSIDLYPTSAEQADLAAGLCLTAGLPIDRIAAFFDVDPNEIEPHSLADAAEIACGQTFRSDAEAIQAGFSSASLPVALSDVASAALFAGYSAVANQLLSAAVTIPASLTNFSATHGVSLDLGDVLEQLPASGEPISIDVSESAADLQLQQFAGKIQLSRQMIRNDTLGSLVDLALKMGAAARRTTEETVAAALQNSISYTATNAVTADLDAAGIQAASALLRGHPGDRQPTSLIVAPAQESAARALVGQSNNWSHLSLVVTNRVSAGKWYLAAKVDQIAAPLVLASLSGSEEPTFLEEPSRFNVLGSELVVYHATGCGQADPLAVVRGTVS</sequence>
<protein>
    <recommendedName>
        <fullName evidence="3">Mu-like prophage major head subunit gpT</fullName>
    </recommendedName>
</protein>
<organism evidence="1 2">
    <name type="scientific">Novipirellula artificiosorum</name>
    <dbReference type="NCBI Taxonomy" id="2528016"/>
    <lineage>
        <taxon>Bacteria</taxon>
        <taxon>Pseudomonadati</taxon>
        <taxon>Planctomycetota</taxon>
        <taxon>Planctomycetia</taxon>
        <taxon>Pirellulales</taxon>
        <taxon>Pirellulaceae</taxon>
        <taxon>Novipirellula</taxon>
    </lineage>
</organism>
<accession>A0A5C6DQI1</accession>
<comment type="caution">
    <text evidence="1">The sequence shown here is derived from an EMBL/GenBank/DDBJ whole genome shotgun (WGS) entry which is preliminary data.</text>
</comment>
<dbReference type="Proteomes" id="UP000319143">
    <property type="component" value="Unassembled WGS sequence"/>
</dbReference>
<dbReference type="OrthoDB" id="9806592at2"/>
<evidence type="ECO:0000313" key="2">
    <source>
        <dbReference type="Proteomes" id="UP000319143"/>
    </source>
</evidence>
<keyword evidence="2" id="KW-1185">Reference proteome</keyword>
<dbReference type="AlphaFoldDB" id="A0A5C6DQI1"/>
<evidence type="ECO:0000313" key="1">
    <source>
        <dbReference type="EMBL" id="TWU37276.1"/>
    </source>
</evidence>
<evidence type="ECO:0008006" key="3">
    <source>
        <dbReference type="Google" id="ProtNLM"/>
    </source>
</evidence>
<dbReference type="EMBL" id="SJPV01000005">
    <property type="protein sequence ID" value="TWU37276.1"/>
    <property type="molecule type" value="Genomic_DNA"/>
</dbReference>
<gene>
    <name evidence="1" type="ORF">Poly41_34050</name>
</gene>
<name>A0A5C6DQI1_9BACT</name>